<name>A0A1I1P603_9ACTN</name>
<reference evidence="3 4" key="1">
    <citation type="submission" date="2016-10" db="EMBL/GenBank/DDBJ databases">
        <authorList>
            <person name="de Groot N.N."/>
        </authorList>
    </citation>
    <scope>NUCLEOTIDE SEQUENCE [LARGE SCALE GENOMIC DNA]</scope>
    <source>
        <strain evidence="3 4">CGMCC 4.5739</strain>
    </source>
</reference>
<accession>A0A1I1P603</accession>
<proteinExistence type="predicted"/>
<dbReference type="InterPro" id="IPR036392">
    <property type="entry name" value="PLAT/LH2_dom_sf"/>
</dbReference>
<keyword evidence="1" id="KW-0732">Signal</keyword>
<evidence type="ECO:0000313" key="4">
    <source>
        <dbReference type="Proteomes" id="UP000199207"/>
    </source>
</evidence>
<dbReference type="InterPro" id="IPR001024">
    <property type="entry name" value="PLAT/LH2_dom"/>
</dbReference>
<gene>
    <name evidence="3" type="ORF">SAMN05421773_108228</name>
</gene>
<dbReference type="EMBL" id="FOLM01000008">
    <property type="protein sequence ID" value="SFD02423.1"/>
    <property type="molecule type" value="Genomic_DNA"/>
</dbReference>
<sequence>MTSTARHRGRAARSLLVALVATLAALLGIPQAVAAPADGGEVTAAASYYTVSVYTGTGDGSGNTNSDLYVNLIGTDGESGWKYLGRDFPEGSRRDFPITTDSSLGQVIGVQYRLDVRWWDHWRHVRTEMNEGARFHGYNDESRWYPDDNGTFLRIHR</sequence>
<dbReference type="Pfam" id="PF01477">
    <property type="entry name" value="PLAT"/>
    <property type="match status" value="1"/>
</dbReference>
<evidence type="ECO:0000256" key="1">
    <source>
        <dbReference type="SAM" id="SignalP"/>
    </source>
</evidence>
<dbReference type="RefSeq" id="WP_175541449.1">
    <property type="nucleotide sequence ID" value="NZ_FOLM01000008.1"/>
</dbReference>
<feature type="signal peptide" evidence="1">
    <location>
        <begin position="1"/>
        <end position="34"/>
    </location>
</feature>
<dbReference type="Proteomes" id="UP000199207">
    <property type="component" value="Unassembled WGS sequence"/>
</dbReference>
<organism evidence="3 4">
    <name type="scientific">Streptomyces aidingensis</name>
    <dbReference type="NCBI Taxonomy" id="910347"/>
    <lineage>
        <taxon>Bacteria</taxon>
        <taxon>Bacillati</taxon>
        <taxon>Actinomycetota</taxon>
        <taxon>Actinomycetes</taxon>
        <taxon>Kitasatosporales</taxon>
        <taxon>Streptomycetaceae</taxon>
        <taxon>Streptomyces</taxon>
    </lineage>
</organism>
<feature type="chain" id="PRO_5011784344" evidence="1">
    <location>
        <begin position="35"/>
        <end position="157"/>
    </location>
</feature>
<evidence type="ECO:0000259" key="2">
    <source>
        <dbReference type="PROSITE" id="PS50095"/>
    </source>
</evidence>
<keyword evidence="4" id="KW-1185">Reference proteome</keyword>
<dbReference type="Gene3D" id="2.60.60.20">
    <property type="entry name" value="PLAT/LH2 domain"/>
    <property type="match status" value="1"/>
</dbReference>
<dbReference type="AlphaFoldDB" id="A0A1I1P603"/>
<dbReference type="SUPFAM" id="SSF49723">
    <property type="entry name" value="Lipase/lipooxygenase domain (PLAT/LH2 domain)"/>
    <property type="match status" value="1"/>
</dbReference>
<feature type="domain" description="PLAT" evidence="2">
    <location>
        <begin position="47"/>
        <end position="157"/>
    </location>
</feature>
<evidence type="ECO:0000313" key="3">
    <source>
        <dbReference type="EMBL" id="SFD02423.1"/>
    </source>
</evidence>
<dbReference type="PROSITE" id="PS50095">
    <property type="entry name" value="PLAT"/>
    <property type="match status" value="1"/>
</dbReference>
<protein>
    <submittedName>
        <fullName evidence="3">PLAT/LH2 domain-containing protein</fullName>
    </submittedName>
</protein>